<proteinExistence type="predicted"/>
<dbReference type="AlphaFoldDB" id="A0A1G6ZAY7"/>
<dbReference type="InterPro" id="IPR014937">
    <property type="entry name" value="DUF1810"/>
</dbReference>
<dbReference type="PIRSF" id="PIRSF008546">
    <property type="entry name" value="UCP008546"/>
    <property type="match status" value="1"/>
</dbReference>
<evidence type="ECO:0000313" key="2">
    <source>
        <dbReference type="Proteomes" id="UP000199072"/>
    </source>
</evidence>
<dbReference type="InterPro" id="IPR036287">
    <property type="entry name" value="Rv1873-like_sf"/>
</dbReference>
<keyword evidence="2" id="KW-1185">Reference proteome</keyword>
<dbReference type="RefSeq" id="WP_091148214.1">
    <property type="nucleotide sequence ID" value="NZ_FNAI01000003.1"/>
</dbReference>
<dbReference type="Gene3D" id="1.25.40.380">
    <property type="entry name" value="Protein of unknown function DUF1810"/>
    <property type="match status" value="1"/>
</dbReference>
<protein>
    <submittedName>
        <fullName evidence="1">Uncharacterized protein, DUF1810 family</fullName>
    </submittedName>
</protein>
<dbReference type="EMBL" id="FNAI01000003">
    <property type="protein sequence ID" value="SDD99914.1"/>
    <property type="molecule type" value="Genomic_DNA"/>
</dbReference>
<name>A0A1G6ZAY7_9SPHI</name>
<organism evidence="1 2">
    <name type="scientific">Mucilaginibacter pineti</name>
    <dbReference type="NCBI Taxonomy" id="1391627"/>
    <lineage>
        <taxon>Bacteria</taxon>
        <taxon>Pseudomonadati</taxon>
        <taxon>Bacteroidota</taxon>
        <taxon>Sphingobacteriia</taxon>
        <taxon>Sphingobacteriales</taxon>
        <taxon>Sphingobacteriaceae</taxon>
        <taxon>Mucilaginibacter</taxon>
    </lineage>
</organism>
<evidence type="ECO:0000313" key="1">
    <source>
        <dbReference type="EMBL" id="SDD99914.1"/>
    </source>
</evidence>
<reference evidence="1 2" key="1">
    <citation type="submission" date="2016-10" db="EMBL/GenBank/DDBJ databases">
        <authorList>
            <person name="de Groot N.N."/>
        </authorList>
    </citation>
    <scope>NUCLEOTIDE SEQUENCE [LARGE SCALE GENOMIC DNA]</scope>
    <source>
        <strain evidence="1 2">47C3B</strain>
    </source>
</reference>
<accession>A0A1G6ZAY7</accession>
<dbReference type="STRING" id="1391627.SAMN05216464_103288"/>
<sequence length="138" mass="15492">MSNKTLQRFLEAQSRDYAFALTEIKAGQKRSHWMWYIFPQIAGLGYSEMSKRFALKDLPEASAYLAHPVLGKRLTEISAVLLSLKSNNATQVMGSPDDMKLRSSMTLFSLVPGAEPVFEAVLKKYFDGNKDQATLQLV</sequence>
<dbReference type="SUPFAM" id="SSF140736">
    <property type="entry name" value="Rv1873-like"/>
    <property type="match status" value="1"/>
</dbReference>
<dbReference type="Pfam" id="PF08837">
    <property type="entry name" value="DUF1810"/>
    <property type="match status" value="1"/>
</dbReference>
<gene>
    <name evidence="1" type="ORF">SAMN05216464_103288</name>
</gene>
<dbReference type="OrthoDB" id="9801870at2"/>
<dbReference type="Proteomes" id="UP000199072">
    <property type="component" value="Unassembled WGS sequence"/>
</dbReference>